<reference evidence="13 14" key="1">
    <citation type="submission" date="2023-11" db="EMBL/GenBank/DDBJ databases">
        <title>Halocaridina rubra genome assembly.</title>
        <authorList>
            <person name="Smith C."/>
        </authorList>
    </citation>
    <scope>NUCLEOTIDE SEQUENCE [LARGE SCALE GENOMIC DNA]</scope>
    <source>
        <strain evidence="13">EP-1</strain>
        <tissue evidence="13">Whole</tissue>
    </source>
</reference>
<evidence type="ECO:0000256" key="3">
    <source>
        <dbReference type="ARBA" id="ARBA00022801"/>
    </source>
</evidence>
<dbReference type="SUPFAM" id="SSF101478">
    <property type="entry name" value="ADP-ribosylglycohydrolase"/>
    <property type="match status" value="1"/>
</dbReference>
<keyword evidence="12" id="KW-0479">Metal-binding</keyword>
<dbReference type="GO" id="GO:0005739">
    <property type="term" value="C:mitochondrion"/>
    <property type="evidence" value="ECO:0007669"/>
    <property type="project" value="TreeGrafter"/>
</dbReference>
<organism evidence="13 14">
    <name type="scientific">Halocaridina rubra</name>
    <name type="common">Hawaiian red shrimp</name>
    <dbReference type="NCBI Taxonomy" id="373956"/>
    <lineage>
        <taxon>Eukaryota</taxon>
        <taxon>Metazoa</taxon>
        <taxon>Ecdysozoa</taxon>
        <taxon>Arthropoda</taxon>
        <taxon>Crustacea</taxon>
        <taxon>Multicrustacea</taxon>
        <taxon>Malacostraca</taxon>
        <taxon>Eumalacostraca</taxon>
        <taxon>Eucarida</taxon>
        <taxon>Decapoda</taxon>
        <taxon>Pleocyemata</taxon>
        <taxon>Caridea</taxon>
        <taxon>Atyoidea</taxon>
        <taxon>Atyidae</taxon>
        <taxon>Halocaridina</taxon>
    </lineage>
</organism>
<dbReference type="PANTHER" id="PTHR16222:SF24">
    <property type="entry name" value="ADP-RIBOSYLHYDROLASE ARH3"/>
    <property type="match status" value="1"/>
</dbReference>
<comment type="caution">
    <text evidence="13">The sequence shown here is derived from an EMBL/GenBank/DDBJ whole genome shotgun (WGS) entry which is preliminary data.</text>
</comment>
<dbReference type="GO" id="GO:0046872">
    <property type="term" value="F:metal ion binding"/>
    <property type="evidence" value="ECO:0007669"/>
    <property type="project" value="UniProtKB-KW"/>
</dbReference>
<evidence type="ECO:0000256" key="5">
    <source>
        <dbReference type="ARBA" id="ARBA00042398"/>
    </source>
</evidence>
<dbReference type="GO" id="GO:0004649">
    <property type="term" value="F:poly(ADP-ribose) glycohydrolase activity"/>
    <property type="evidence" value="ECO:0007669"/>
    <property type="project" value="UniProtKB-EC"/>
</dbReference>
<feature type="binding site" evidence="12">
    <location>
        <position position="121"/>
    </location>
    <ligand>
        <name>Mg(2+)</name>
        <dbReference type="ChEBI" id="CHEBI:18420"/>
        <label>1</label>
    </ligand>
</feature>
<evidence type="ECO:0000313" key="13">
    <source>
        <dbReference type="EMBL" id="KAK7017133.1"/>
    </source>
</evidence>
<evidence type="ECO:0000256" key="10">
    <source>
        <dbReference type="ARBA" id="ARBA00043193"/>
    </source>
</evidence>
<evidence type="ECO:0000256" key="6">
    <source>
        <dbReference type="ARBA" id="ARBA00042471"/>
    </source>
</evidence>
<comment type="cofactor">
    <cofactor evidence="12">
        <name>Mg(2+)</name>
        <dbReference type="ChEBI" id="CHEBI:18420"/>
    </cofactor>
    <text evidence="12">Binds 2 magnesium ions per subunit.</text>
</comment>
<dbReference type="PANTHER" id="PTHR16222">
    <property type="entry name" value="ADP-RIBOSYLGLYCOHYDROLASE"/>
    <property type="match status" value="1"/>
</dbReference>
<sequence length="174" mass="19264">CLAVYQALHTPVDKLDSVKFVEALITKMKDIETPTEDEILDEGEDPYVYVNRLEKVLGLMEQGNSVDNDRVEEELGVYVSAHWSVPTAIYAFIRATNSIPDIECDNPFMRSIHYAVSLGGDTDTIASMAGSISGAYYGMPYVPEDMKRHCEALADAVSQADQLFALTHPEVRVS</sequence>
<keyword evidence="14" id="KW-1185">Reference proteome</keyword>
<evidence type="ECO:0000256" key="9">
    <source>
        <dbReference type="ARBA" id="ARBA00043187"/>
    </source>
</evidence>
<dbReference type="AlphaFoldDB" id="A0AAN8WLL9"/>
<proteinExistence type="inferred from homology"/>
<feature type="non-terminal residue" evidence="13">
    <location>
        <position position="1"/>
    </location>
</feature>
<keyword evidence="3 13" id="KW-0378">Hydrolase</keyword>
<keyword evidence="13" id="KW-0326">Glycosidase</keyword>
<accession>A0AAN8WLL9</accession>
<feature type="binding site" evidence="12">
    <location>
        <position position="123"/>
    </location>
    <ligand>
        <name>Mg(2+)</name>
        <dbReference type="ChEBI" id="CHEBI:18420"/>
        <label>1</label>
    </ligand>
</feature>
<evidence type="ECO:0000256" key="11">
    <source>
        <dbReference type="ARBA" id="ARBA00049015"/>
    </source>
</evidence>
<evidence type="ECO:0000256" key="4">
    <source>
        <dbReference type="ARBA" id="ARBA00041057"/>
    </source>
</evidence>
<evidence type="ECO:0000256" key="12">
    <source>
        <dbReference type="PIRSR" id="PIRSR605502-1"/>
    </source>
</evidence>
<evidence type="ECO:0000256" key="2">
    <source>
        <dbReference type="ARBA" id="ARBA00012255"/>
    </source>
</evidence>
<gene>
    <name evidence="13" type="primary">ADPRHL2</name>
    <name evidence="13" type="ORF">SK128_012260</name>
</gene>
<dbReference type="EMBL" id="JAXCGZ010023092">
    <property type="protein sequence ID" value="KAK7017133.1"/>
    <property type="molecule type" value="Genomic_DNA"/>
</dbReference>
<comment type="catalytic activity">
    <reaction evidence="11">
        <text>alpha-NAD(+) + H2O = ADP-D-ribose + nicotinamide + H(+)</text>
        <dbReference type="Rhea" id="RHEA:68792"/>
        <dbReference type="ChEBI" id="CHEBI:15377"/>
        <dbReference type="ChEBI" id="CHEBI:15378"/>
        <dbReference type="ChEBI" id="CHEBI:17154"/>
        <dbReference type="ChEBI" id="CHEBI:57967"/>
        <dbReference type="ChEBI" id="CHEBI:77017"/>
    </reaction>
</comment>
<dbReference type="EC" id="3.2.1.143" evidence="2"/>
<dbReference type="InterPro" id="IPR036705">
    <property type="entry name" value="Ribosyl_crysJ1_sf"/>
</dbReference>
<evidence type="ECO:0000256" key="1">
    <source>
        <dbReference type="ARBA" id="ARBA00010702"/>
    </source>
</evidence>
<dbReference type="GO" id="GO:0005634">
    <property type="term" value="C:nucleus"/>
    <property type="evidence" value="ECO:0007669"/>
    <property type="project" value="TreeGrafter"/>
</dbReference>
<evidence type="ECO:0000313" key="14">
    <source>
        <dbReference type="Proteomes" id="UP001381693"/>
    </source>
</evidence>
<evidence type="ECO:0000256" key="7">
    <source>
        <dbReference type="ARBA" id="ARBA00042722"/>
    </source>
</evidence>
<comment type="similarity">
    <text evidence="1">Belongs to the ADP-ribosylglycohydrolase family.</text>
</comment>
<keyword evidence="12" id="KW-0460">Magnesium</keyword>
<evidence type="ECO:0000256" key="8">
    <source>
        <dbReference type="ARBA" id="ARBA00042850"/>
    </source>
</evidence>
<feature type="binding site" evidence="12">
    <location>
        <position position="124"/>
    </location>
    <ligand>
        <name>Mg(2+)</name>
        <dbReference type="ChEBI" id="CHEBI:18420"/>
        <label>1</label>
    </ligand>
</feature>
<name>A0AAN8WLL9_HALRR</name>
<dbReference type="InterPro" id="IPR005502">
    <property type="entry name" value="Ribosyl_crysJ1"/>
</dbReference>
<dbReference type="InterPro" id="IPR050792">
    <property type="entry name" value="ADP-ribosylglycohydrolase"/>
</dbReference>
<dbReference type="Gene3D" id="1.10.4080.10">
    <property type="entry name" value="ADP-ribosylation/Crystallin J1"/>
    <property type="match status" value="1"/>
</dbReference>
<protein>
    <recommendedName>
        <fullName evidence="4">ADP-ribosylhydrolase ARH3</fullName>
        <ecNumber evidence="2">3.2.1.143</ecNumber>
    </recommendedName>
    <alternativeName>
        <fullName evidence="5">ADP-ribose glycohydrolase ARH3</fullName>
    </alternativeName>
    <alternativeName>
        <fullName evidence="6">ADP-ribosylhydrolase 3</fullName>
    </alternativeName>
    <alternativeName>
        <fullName evidence="9">O-acetyl-ADP-ribose deacetylase ARH3</fullName>
    </alternativeName>
    <alternativeName>
        <fullName evidence="10">Poly(ADP-ribose) glycohydrolase ARH3</fullName>
    </alternativeName>
    <alternativeName>
        <fullName evidence="8">[Protein ADP-ribosylarginine] hydrolase-like protein 2</fullName>
    </alternativeName>
    <alternativeName>
        <fullName evidence="7">[Protein ADP-ribosylserine] hydrolase</fullName>
    </alternativeName>
</protein>
<dbReference type="Proteomes" id="UP001381693">
    <property type="component" value="Unassembled WGS sequence"/>
</dbReference>
<dbReference type="Pfam" id="PF03747">
    <property type="entry name" value="ADP_ribosyl_GH"/>
    <property type="match status" value="1"/>
</dbReference>